<keyword evidence="1" id="KW-0732">Signal</keyword>
<name>A0A977L2I7_9CYAN</name>
<dbReference type="Proteomes" id="UP001065613">
    <property type="component" value="Chromosome"/>
</dbReference>
<feature type="chain" id="PRO_5037722578" evidence="1">
    <location>
        <begin position="26"/>
        <end position="162"/>
    </location>
</feature>
<dbReference type="KEGG" id="wna:KA717_18685"/>
<evidence type="ECO:0000256" key="1">
    <source>
        <dbReference type="SAM" id="SignalP"/>
    </source>
</evidence>
<reference evidence="2" key="1">
    <citation type="submission" date="2021-04" db="EMBL/GenBank/DDBJ databases">
        <title>Genome sequence of Woronichinia naegeliana from Washington state freshwater lake bloom.</title>
        <authorList>
            <person name="Dreher T.W."/>
        </authorList>
    </citation>
    <scope>NUCLEOTIDE SEQUENCE</scope>
    <source>
        <strain evidence="2">WA131</strain>
    </source>
</reference>
<organism evidence="2">
    <name type="scientific">Woronichinia naegeliana WA131</name>
    <dbReference type="NCBI Taxonomy" id="2824559"/>
    <lineage>
        <taxon>Bacteria</taxon>
        <taxon>Bacillati</taxon>
        <taxon>Cyanobacteriota</taxon>
        <taxon>Cyanophyceae</taxon>
        <taxon>Synechococcales</taxon>
        <taxon>Coelosphaeriaceae</taxon>
        <taxon>Woronichinia</taxon>
    </lineage>
</organism>
<dbReference type="EMBL" id="CP073041">
    <property type="protein sequence ID" value="UXE64323.1"/>
    <property type="molecule type" value="Genomic_DNA"/>
</dbReference>
<gene>
    <name evidence="2" type="ORF">KA717_18685</name>
</gene>
<evidence type="ECO:0000313" key="2">
    <source>
        <dbReference type="EMBL" id="UXE64323.1"/>
    </source>
</evidence>
<protein>
    <submittedName>
        <fullName evidence="2">Uncharacterized protein</fullName>
    </submittedName>
</protein>
<proteinExistence type="predicted"/>
<feature type="signal peptide" evidence="1">
    <location>
        <begin position="1"/>
        <end position="25"/>
    </location>
</feature>
<accession>A0A977L2I7</accession>
<sequence length="162" mass="18113">MKRFLFLVFLLELSFVKTMPANSQAKWGDNPEAKNCSDSISGLMLNSGCNASKLAQEKLCKYKDKNYLVGEIYLKATTILEDVYFIQLENGDKFSTTKGKGDIGDPVLAIKQSGDYYVEKFQPKWIAALPGVNLSDRKINSVISRYLEKGETTDSFCPTVSK</sequence>
<dbReference type="AlphaFoldDB" id="A0A977L2I7"/>